<feature type="compositionally biased region" description="Polar residues" evidence="1">
    <location>
        <begin position="734"/>
        <end position="757"/>
    </location>
</feature>
<feature type="compositionally biased region" description="Polar residues" evidence="1">
    <location>
        <begin position="490"/>
        <end position="501"/>
    </location>
</feature>
<evidence type="ECO:0000256" key="1">
    <source>
        <dbReference type="SAM" id="MobiDB-lite"/>
    </source>
</evidence>
<dbReference type="Gene3D" id="3.30.70.330">
    <property type="match status" value="1"/>
</dbReference>
<dbReference type="InterPro" id="IPR035979">
    <property type="entry name" value="RBD_domain_sf"/>
</dbReference>
<accession>A0AAV7WKF3</accession>
<dbReference type="EMBL" id="JANPWB010000001">
    <property type="protein sequence ID" value="KAJ1213191.1"/>
    <property type="molecule type" value="Genomic_DNA"/>
</dbReference>
<feature type="region of interest" description="Disordered" evidence="1">
    <location>
        <begin position="1"/>
        <end position="35"/>
    </location>
</feature>
<evidence type="ECO:0000313" key="3">
    <source>
        <dbReference type="Proteomes" id="UP001066276"/>
    </source>
</evidence>
<gene>
    <name evidence="2" type="ORF">NDU88_000830</name>
</gene>
<dbReference type="SUPFAM" id="SSF54928">
    <property type="entry name" value="RNA-binding domain, RBD"/>
    <property type="match status" value="1"/>
</dbReference>
<feature type="compositionally biased region" description="Low complexity" evidence="1">
    <location>
        <begin position="790"/>
        <end position="821"/>
    </location>
</feature>
<dbReference type="AlphaFoldDB" id="A0AAV7WKF3"/>
<dbReference type="Proteomes" id="UP001066276">
    <property type="component" value="Chromosome 1_1"/>
</dbReference>
<dbReference type="PANTHER" id="PTHR15592">
    <property type="entry name" value="MATRIN 3/NUCLEAR PROTEIN 220-RELATED"/>
    <property type="match status" value="1"/>
</dbReference>
<evidence type="ECO:0008006" key="4">
    <source>
        <dbReference type="Google" id="ProtNLM"/>
    </source>
</evidence>
<proteinExistence type="predicted"/>
<keyword evidence="3" id="KW-1185">Reference proteome</keyword>
<dbReference type="InterPro" id="IPR012677">
    <property type="entry name" value="Nucleotide-bd_a/b_plait_sf"/>
</dbReference>
<feature type="compositionally biased region" description="Basic and acidic residues" evidence="1">
    <location>
        <begin position="715"/>
        <end position="733"/>
    </location>
</feature>
<feature type="region of interest" description="Disordered" evidence="1">
    <location>
        <begin position="490"/>
        <end position="571"/>
    </location>
</feature>
<reference evidence="2" key="1">
    <citation type="journal article" date="2022" name="bioRxiv">
        <title>Sequencing and chromosome-scale assembly of the giantPleurodeles waltlgenome.</title>
        <authorList>
            <person name="Brown T."/>
            <person name="Elewa A."/>
            <person name="Iarovenko S."/>
            <person name="Subramanian E."/>
            <person name="Araus A.J."/>
            <person name="Petzold A."/>
            <person name="Susuki M."/>
            <person name="Suzuki K.-i.T."/>
            <person name="Hayashi T."/>
            <person name="Toyoda A."/>
            <person name="Oliveira C."/>
            <person name="Osipova E."/>
            <person name="Leigh N.D."/>
            <person name="Simon A."/>
            <person name="Yun M.H."/>
        </authorList>
    </citation>
    <scope>NUCLEOTIDE SEQUENCE</scope>
    <source>
        <strain evidence="2">20211129_DDA</strain>
        <tissue evidence="2">Liver</tissue>
    </source>
</reference>
<feature type="compositionally biased region" description="Low complexity" evidence="1">
    <location>
        <begin position="647"/>
        <end position="665"/>
    </location>
</feature>
<organism evidence="2 3">
    <name type="scientific">Pleurodeles waltl</name>
    <name type="common">Iberian ribbed newt</name>
    <dbReference type="NCBI Taxonomy" id="8319"/>
    <lineage>
        <taxon>Eukaryota</taxon>
        <taxon>Metazoa</taxon>
        <taxon>Chordata</taxon>
        <taxon>Craniata</taxon>
        <taxon>Vertebrata</taxon>
        <taxon>Euteleostomi</taxon>
        <taxon>Amphibia</taxon>
        <taxon>Batrachia</taxon>
        <taxon>Caudata</taxon>
        <taxon>Salamandroidea</taxon>
        <taxon>Salamandridae</taxon>
        <taxon>Pleurodelinae</taxon>
        <taxon>Pleurodeles</taxon>
    </lineage>
</organism>
<dbReference type="GO" id="GO:0003676">
    <property type="term" value="F:nucleic acid binding"/>
    <property type="evidence" value="ECO:0007669"/>
    <property type="project" value="InterPro"/>
</dbReference>
<feature type="non-terminal residue" evidence="2">
    <location>
        <position position="1"/>
    </location>
</feature>
<protein>
    <recommendedName>
        <fullName evidence="4">Zinc finger protein 638</fullName>
    </recommendedName>
</protein>
<feature type="region of interest" description="Disordered" evidence="1">
    <location>
        <begin position="636"/>
        <end position="878"/>
    </location>
</feature>
<feature type="compositionally biased region" description="Basic and acidic residues" evidence="1">
    <location>
        <begin position="839"/>
        <end position="853"/>
    </location>
</feature>
<feature type="non-terminal residue" evidence="2">
    <location>
        <position position="955"/>
    </location>
</feature>
<name>A0AAV7WKF3_PLEWA</name>
<evidence type="ECO:0000313" key="2">
    <source>
        <dbReference type="EMBL" id="KAJ1213191.1"/>
    </source>
</evidence>
<sequence>VHGVCPSLGRQRLGPAVPDRTGDRPTTSRRARDRAPRNAHSFVVFLEKCAPLVNSLNFGIASPLLLGLPPLQLALIKTPFALHQLTLLTSNKSSPSYTFLDQAALKVETAPPVFSSTGVFPGQGLKESNQCGLNLPAKMKGFGMNQPSVNQFAMNQSLINSSPFMGNPSGGMNLQGMSQRMDSRGMVGQTPPGYLPRFAGPLHNMGQPNLHPPGPPMIPHGDQQGDSRLSGDKMSLREAVHQLTMETKSIPNKWAVDVGSSGNSSAVMGMNPMPSSQVIEERRTLQSRYNTESATSILASFGLSNEDLEELSRYPDDQLTPENMPVILREIRLRKMNRQGPSVSAQSRGVGESVQSKVFDYGHSSKLGFNDEPVQTRLFNDPIDDQRRKDYRGMYTQGMDSHRSDNTEERFRTEKSMGHVGFQKEDINKQIFPITPTNKMGASSGQNSFSGTPPGLPIEVLNRKLLRDKNQSTPDHTSDLQMGTQQMSNMPSFQMANQPPNFSVGGPPTSYPLGNHPDLQPGGSPMNFPSHTDGSMRPPTMPPPAGPASYGKGNWSSRSPQPDPAKTKLLPTPSMMNDYYAASPRIFPHMCSLCNIECKHIKDWIQHQNTTTHIESCRQIRSKYPDWNPQALGALRNEANQDRSPRGRSGSGSNSPRHSRSSGPSHRLRRSRSPDKFTRPRSRSRSPRRAVRRSPRRSRSPRRISRASPRYRKTSSGERSSRKTSRTPEKKSSDTGQASTKSGVKSELSKNGRSTAASKRIPSKPESTGFRKPGSESTSTRRPGFAARYPSSDRNSPRQSSSSKRLPSSSNQKQGSSSTLSMKSDTDDISKKPVSSTSPEEKLVTPTDESNKSHDKRKPGNAEAVVTTRTPPPPAPKEAYHSLPWFKNKMDPGTVIHITDLPDDGYTDQDILKVVQPFGKASDILIIRCKNEAYLEMSFREAAIAAIKFSETVPV</sequence>
<comment type="caution">
    <text evidence="2">The sequence shown here is derived from an EMBL/GenBank/DDBJ whole genome shotgun (WGS) entry which is preliminary data.</text>
</comment>
<feature type="compositionally biased region" description="Basic residues" evidence="1">
    <location>
        <begin position="679"/>
        <end position="713"/>
    </location>
</feature>